<accession>A0A7H8QIQ5</accession>
<dbReference type="SUPFAM" id="SSF51905">
    <property type="entry name" value="FAD/NAD(P)-binding domain"/>
    <property type="match status" value="1"/>
</dbReference>
<dbReference type="Gene3D" id="3.50.50.60">
    <property type="entry name" value="FAD/NAD(P)-binding domain"/>
    <property type="match status" value="2"/>
</dbReference>
<dbReference type="Proteomes" id="UP000509510">
    <property type="component" value="Chromosome I"/>
</dbReference>
<dbReference type="RefSeq" id="XP_035340023.1">
    <property type="nucleotide sequence ID" value="XM_035484130.1"/>
</dbReference>
<gene>
    <name evidence="5" type="ORF">TRUGW13939_00924</name>
</gene>
<dbReference type="KEGG" id="trg:TRUGW13939_00924"/>
<organism evidence="5 6">
    <name type="scientific">Talaromyces rugulosus</name>
    <name type="common">Penicillium rugulosum</name>
    <dbReference type="NCBI Taxonomy" id="121627"/>
    <lineage>
        <taxon>Eukaryota</taxon>
        <taxon>Fungi</taxon>
        <taxon>Dikarya</taxon>
        <taxon>Ascomycota</taxon>
        <taxon>Pezizomycotina</taxon>
        <taxon>Eurotiomycetes</taxon>
        <taxon>Eurotiomycetidae</taxon>
        <taxon>Eurotiales</taxon>
        <taxon>Trichocomaceae</taxon>
        <taxon>Talaromyces</taxon>
        <taxon>Talaromyces sect. Islandici</taxon>
    </lineage>
</organism>
<dbReference type="PRINTS" id="PR00469">
    <property type="entry name" value="PNDRDTASEII"/>
</dbReference>
<dbReference type="GO" id="GO:0097237">
    <property type="term" value="P:cellular response to toxic substance"/>
    <property type="evidence" value="ECO:0007669"/>
    <property type="project" value="UniProtKB-ARBA"/>
</dbReference>
<name>A0A7H8QIQ5_TALRU</name>
<dbReference type="EMBL" id="CP055898">
    <property type="protein sequence ID" value="QKX53844.1"/>
    <property type="molecule type" value="Genomic_DNA"/>
</dbReference>
<dbReference type="AlphaFoldDB" id="A0A7H8QIQ5"/>
<evidence type="ECO:0000313" key="5">
    <source>
        <dbReference type="EMBL" id="QKX53844.1"/>
    </source>
</evidence>
<dbReference type="PANTHER" id="PTHR48105">
    <property type="entry name" value="THIOREDOXIN REDUCTASE 1-RELATED-RELATED"/>
    <property type="match status" value="1"/>
</dbReference>
<dbReference type="InterPro" id="IPR050097">
    <property type="entry name" value="Ferredoxin-NADP_redctase_2"/>
</dbReference>
<evidence type="ECO:0000256" key="3">
    <source>
        <dbReference type="ARBA" id="ARBA00023002"/>
    </source>
</evidence>
<evidence type="ECO:0000256" key="2">
    <source>
        <dbReference type="ARBA" id="ARBA00022630"/>
    </source>
</evidence>
<evidence type="ECO:0000256" key="1">
    <source>
        <dbReference type="ARBA" id="ARBA00009333"/>
    </source>
</evidence>
<protein>
    <recommendedName>
        <fullName evidence="4">FAD/NAD(P)-binding domain-containing protein</fullName>
    </recommendedName>
</protein>
<keyword evidence="6" id="KW-1185">Reference proteome</keyword>
<dbReference type="OrthoDB" id="10260355at2759"/>
<comment type="similarity">
    <text evidence="1">Belongs to the class-II pyridine nucleotide-disulfide oxidoreductase family.</text>
</comment>
<dbReference type="PRINTS" id="PR00368">
    <property type="entry name" value="FADPNR"/>
</dbReference>
<dbReference type="Pfam" id="PF07992">
    <property type="entry name" value="Pyr_redox_2"/>
    <property type="match status" value="1"/>
</dbReference>
<proteinExistence type="inferred from homology"/>
<dbReference type="GO" id="GO:0016491">
    <property type="term" value="F:oxidoreductase activity"/>
    <property type="evidence" value="ECO:0007669"/>
    <property type="project" value="UniProtKB-KW"/>
</dbReference>
<dbReference type="InterPro" id="IPR036188">
    <property type="entry name" value="FAD/NAD-bd_sf"/>
</dbReference>
<sequence length="341" mass="36339">MQQPKNFDALIIGGGPAGLAAAMSMGRACRKVALFDSQEYRNERAPMMHNVLCHDGEKADLYRARALEELMDKYDCITLCDQEIASARHFGEGSQQFFQLTDAKGHVWTGLKLILATGTKDNLPSIKGYKALWGNGIVHCLFCDGFERRGGHIGVLGLQSLKDLGPLLMAFRLSGGRITVFTNGEAPNGGDAQRAHDLAAARGAQFDHRVLESVSENPAVVGVEMHFLEGPMTHVRMLLHSPPSTNRASKLIKSLGIETHSGPDGHIVTKTSFYETSLRGCFAAGDTASGAKVISVATATAAADADCPGTLAGIGAAKQLAFDEAIKAFDELFAGQVKGVL</sequence>
<dbReference type="InterPro" id="IPR023753">
    <property type="entry name" value="FAD/NAD-binding_dom"/>
</dbReference>
<feature type="domain" description="FAD/NAD(P)-binding" evidence="4">
    <location>
        <begin position="8"/>
        <end position="147"/>
    </location>
</feature>
<evidence type="ECO:0000259" key="4">
    <source>
        <dbReference type="Pfam" id="PF07992"/>
    </source>
</evidence>
<evidence type="ECO:0000313" key="6">
    <source>
        <dbReference type="Proteomes" id="UP000509510"/>
    </source>
</evidence>
<keyword evidence="2" id="KW-0285">Flavoprotein</keyword>
<keyword evidence="3" id="KW-0560">Oxidoreductase</keyword>
<reference evidence="6" key="1">
    <citation type="submission" date="2020-06" db="EMBL/GenBank/DDBJ databases">
        <title>A chromosome-scale genome assembly of Talaromyces rugulosus W13939.</title>
        <authorList>
            <person name="Wang B."/>
            <person name="Guo L."/>
            <person name="Ye K."/>
            <person name="Wang L."/>
        </authorList>
    </citation>
    <scope>NUCLEOTIDE SEQUENCE [LARGE SCALE GENOMIC DNA]</scope>
    <source>
        <strain evidence="6">W13939</strain>
    </source>
</reference>
<dbReference type="GeneID" id="55988437"/>